<dbReference type="EMBL" id="JBAPLV010000016">
    <property type="protein sequence ID" value="MEI4279822.1"/>
    <property type="molecule type" value="Genomic_DNA"/>
</dbReference>
<proteinExistence type="predicted"/>
<protein>
    <submittedName>
        <fullName evidence="1">Uncharacterized protein</fullName>
    </submittedName>
</protein>
<evidence type="ECO:0000313" key="2">
    <source>
        <dbReference type="Proteomes" id="UP001373496"/>
    </source>
</evidence>
<comment type="caution">
    <text evidence="1">The sequence shown here is derived from an EMBL/GenBank/DDBJ whole genome shotgun (WGS) entry which is preliminary data.</text>
</comment>
<dbReference type="Proteomes" id="UP001373496">
    <property type="component" value="Unassembled WGS sequence"/>
</dbReference>
<gene>
    <name evidence="1" type="ORF">UXQ13_15230</name>
</gene>
<name>A0ABU8E8A4_9ACTN</name>
<evidence type="ECO:0000313" key="1">
    <source>
        <dbReference type="EMBL" id="MEI4279822.1"/>
    </source>
</evidence>
<dbReference type="RefSeq" id="WP_225233972.1">
    <property type="nucleotide sequence ID" value="NZ_JBAPLV010000016.1"/>
</dbReference>
<reference evidence="1 2" key="1">
    <citation type="submission" date="2024-03" db="EMBL/GenBank/DDBJ databases">
        <title>Draft genome sequence of Klenkia terrae.</title>
        <authorList>
            <person name="Duangmal K."/>
            <person name="Chantavorakit T."/>
        </authorList>
    </citation>
    <scope>NUCLEOTIDE SEQUENCE [LARGE SCALE GENOMIC DNA]</scope>
    <source>
        <strain evidence="1 2">JCM 17786</strain>
    </source>
</reference>
<organism evidence="1 2">
    <name type="scientific">Klenkia terrae</name>
    <dbReference type="NCBI Taxonomy" id="1052259"/>
    <lineage>
        <taxon>Bacteria</taxon>
        <taxon>Bacillati</taxon>
        <taxon>Actinomycetota</taxon>
        <taxon>Actinomycetes</taxon>
        <taxon>Geodermatophilales</taxon>
        <taxon>Geodermatophilaceae</taxon>
        <taxon>Klenkia</taxon>
    </lineage>
</organism>
<sequence>MRPSLLGIWTADELEVALVRTACGDPQLETALDMAVHDGPGVFALLSAGLLRVQPDVDELGGGLWAEVEWADVEDAVITGRLRVTGEQLGALRRAARTSGMLPGT</sequence>
<accession>A0ABU8E8A4</accession>
<keyword evidence="2" id="KW-1185">Reference proteome</keyword>